<dbReference type="RefSeq" id="WP_091046400.1">
    <property type="nucleotide sequence ID" value="NZ_FNGF01000002.1"/>
</dbReference>
<reference evidence="3" key="1">
    <citation type="submission" date="2016-10" db="EMBL/GenBank/DDBJ databases">
        <authorList>
            <person name="Varghese N."/>
            <person name="Submissions S."/>
        </authorList>
    </citation>
    <scope>NUCLEOTIDE SEQUENCE [LARGE SCALE GENOMIC DNA]</scope>
    <source>
        <strain evidence="3">CGMCC 4.3147</strain>
    </source>
</reference>
<dbReference type="Proteomes" id="UP000198662">
    <property type="component" value="Unassembled WGS sequence"/>
</dbReference>
<gene>
    <name evidence="2" type="ORF">SAMN05216298_1818</name>
</gene>
<evidence type="ECO:0000313" key="3">
    <source>
        <dbReference type="Proteomes" id="UP000198662"/>
    </source>
</evidence>
<feature type="chain" id="PRO_5039319951" description="Lipoprotein" evidence="1">
    <location>
        <begin position="20"/>
        <end position="249"/>
    </location>
</feature>
<organism evidence="2 3">
    <name type="scientific">Glycomyces sambucus</name>
    <dbReference type="NCBI Taxonomy" id="380244"/>
    <lineage>
        <taxon>Bacteria</taxon>
        <taxon>Bacillati</taxon>
        <taxon>Actinomycetota</taxon>
        <taxon>Actinomycetes</taxon>
        <taxon>Glycomycetales</taxon>
        <taxon>Glycomycetaceae</taxon>
        <taxon>Glycomyces</taxon>
    </lineage>
</organism>
<dbReference type="PROSITE" id="PS51257">
    <property type="entry name" value="PROKAR_LIPOPROTEIN"/>
    <property type="match status" value="1"/>
</dbReference>
<name>A0A1G9FIJ5_9ACTN</name>
<evidence type="ECO:0000313" key="2">
    <source>
        <dbReference type="EMBL" id="SDK88220.1"/>
    </source>
</evidence>
<protein>
    <recommendedName>
        <fullName evidence="4">Lipoprotein</fullName>
    </recommendedName>
</protein>
<dbReference type="EMBL" id="FNGF01000002">
    <property type="protein sequence ID" value="SDK88220.1"/>
    <property type="molecule type" value="Genomic_DNA"/>
</dbReference>
<keyword evidence="3" id="KW-1185">Reference proteome</keyword>
<proteinExistence type="predicted"/>
<feature type="signal peptide" evidence="1">
    <location>
        <begin position="1"/>
        <end position="19"/>
    </location>
</feature>
<evidence type="ECO:0000256" key="1">
    <source>
        <dbReference type="SAM" id="SignalP"/>
    </source>
</evidence>
<dbReference type="AlphaFoldDB" id="A0A1G9FIJ5"/>
<accession>A0A1G9FIJ5</accession>
<dbReference type="STRING" id="380244.SAMN05216298_1818"/>
<keyword evidence="1" id="KW-0732">Signal</keyword>
<evidence type="ECO:0008006" key="4">
    <source>
        <dbReference type="Google" id="ProtNLM"/>
    </source>
</evidence>
<sequence>MARRTRGAAAVAAAALALAGCSGTDSGGSGPDAPSGSYAVMGDWLGCEVFGDFADLQAQLGATAIDGELQSTPIGEGVDAESAGCAGLFDLATFEDVQGSFEYSSTGDAAVRGGLAPWNDEAEAEANFADRVAQRRENAAGIAYTGETEGELAGDWDESLYIAADTDNRYYVDAWGRKGDWIVYLSVDFLHDPGAGAYESAPEFYPDSSAEEMAVYPFTNESLVAWITGEHLTQIQSDILQRAESEAGQ</sequence>
<dbReference type="OrthoDB" id="5185225at2"/>